<dbReference type="EMBL" id="JAPXFL010000014">
    <property type="protein sequence ID" value="KAK9497630.1"/>
    <property type="molecule type" value="Genomic_DNA"/>
</dbReference>
<dbReference type="Pfam" id="PF16282">
    <property type="entry name" value="SANT_DAMP1_like"/>
    <property type="match status" value="1"/>
</dbReference>
<protein>
    <recommendedName>
        <fullName evidence="6">DNA methyltransferase 1-associated protein 1</fullName>
    </recommendedName>
</protein>
<evidence type="ECO:0000256" key="5">
    <source>
        <dbReference type="ARBA" id="ARBA00023242"/>
    </source>
</evidence>
<organism evidence="11 12">
    <name type="scientific">Rhynocoris fuscipes</name>
    <dbReference type="NCBI Taxonomy" id="488301"/>
    <lineage>
        <taxon>Eukaryota</taxon>
        <taxon>Metazoa</taxon>
        <taxon>Ecdysozoa</taxon>
        <taxon>Arthropoda</taxon>
        <taxon>Hexapoda</taxon>
        <taxon>Insecta</taxon>
        <taxon>Pterygota</taxon>
        <taxon>Neoptera</taxon>
        <taxon>Paraneoptera</taxon>
        <taxon>Hemiptera</taxon>
        <taxon>Heteroptera</taxon>
        <taxon>Panheteroptera</taxon>
        <taxon>Cimicomorpha</taxon>
        <taxon>Reduviidae</taxon>
        <taxon>Harpactorinae</taxon>
        <taxon>Harpactorini</taxon>
        <taxon>Rhynocoris</taxon>
    </lineage>
</organism>
<proteinExistence type="predicted"/>
<sequence length="474" mass="54567">METMSDIKDILDLDRPSTVDISKEAILGPEKKSLPYRKNLPGGSTGHKVSRRPEGMAREVFALLYNDKKDVPPLFPTDTGQGYKNTKANLSMKSVRPWKWMPFTNPARTDNAVFHHWRRVCDEGKEYPFARFNKKVQIPDYSDHEYSTYLTSDSWTRAETDHLFDLCRRFDLRFVVMADRWDQPKFRKRSIEDLKERYYAVCSALAKIKTGPGLTPEMKNYVFDAEHERKRKEQLARLYSRTKEQVEEEQMLQNELRKIEARKKERDKKTQDLQKLITAADCQTSAEIRRPGRAPKRRLAPTSRPRVDNLSGEISGIKFPDLRGTAIYLRSQRMKLPANLGQKKVKAIEQLLSELNIEPNPTPTEEICKHFNDLRNDLLLLHELRVAMSSCEFELQTLRHQYEASNPGKTLIIPPILCPPAEPSKPAPVESQNNVQNKEQNTASNHVNQVNNANATNSNKMEIIDVVGSSPQHS</sequence>
<dbReference type="PANTHER" id="PTHR12855">
    <property type="entry name" value="DNA METHYLTRANSFERASE 1-ASSOCIATED PROTEIN 1 FAMILY MEMBER"/>
    <property type="match status" value="1"/>
</dbReference>
<dbReference type="Pfam" id="PF05499">
    <property type="entry name" value="DMAP1"/>
    <property type="match status" value="1"/>
</dbReference>
<gene>
    <name evidence="11" type="ORF">O3M35_004322</name>
</gene>
<comment type="caution">
    <text evidence="11">The sequence shown here is derived from an EMBL/GenBank/DDBJ whole genome shotgun (WGS) entry which is preliminary data.</text>
</comment>
<keyword evidence="2" id="KW-0156">Chromatin regulator</keyword>
<feature type="compositionally biased region" description="Polar residues" evidence="8">
    <location>
        <begin position="430"/>
        <end position="442"/>
    </location>
</feature>
<evidence type="ECO:0000256" key="8">
    <source>
        <dbReference type="SAM" id="MobiDB-lite"/>
    </source>
</evidence>
<dbReference type="GO" id="GO:0006338">
    <property type="term" value="P:chromatin remodeling"/>
    <property type="evidence" value="ECO:0007669"/>
    <property type="project" value="InterPro"/>
</dbReference>
<keyword evidence="7" id="KW-0175">Coiled coil</keyword>
<name>A0AAW1CHY3_9HEMI</name>
<evidence type="ECO:0000256" key="1">
    <source>
        <dbReference type="ARBA" id="ARBA00004123"/>
    </source>
</evidence>
<dbReference type="PANTHER" id="PTHR12855:SF10">
    <property type="entry name" value="DNA METHYLTRANSFERASE 1-ASSOCIATED PROTEIN 1"/>
    <property type="match status" value="1"/>
</dbReference>
<feature type="region of interest" description="Disordered" evidence="8">
    <location>
        <begin position="284"/>
        <end position="307"/>
    </location>
</feature>
<feature type="region of interest" description="Disordered" evidence="8">
    <location>
        <begin position="422"/>
        <end position="474"/>
    </location>
</feature>
<keyword evidence="4" id="KW-0804">Transcription</keyword>
<dbReference type="GO" id="GO:0006281">
    <property type="term" value="P:DNA repair"/>
    <property type="evidence" value="ECO:0007669"/>
    <property type="project" value="InterPro"/>
</dbReference>
<evidence type="ECO:0000256" key="3">
    <source>
        <dbReference type="ARBA" id="ARBA00023015"/>
    </source>
</evidence>
<dbReference type="Gene3D" id="1.10.10.60">
    <property type="entry name" value="Homeodomain-like"/>
    <property type="match status" value="1"/>
</dbReference>
<dbReference type="GO" id="GO:0035267">
    <property type="term" value="C:NuA4 histone acetyltransferase complex"/>
    <property type="evidence" value="ECO:0007669"/>
    <property type="project" value="InterPro"/>
</dbReference>
<evidence type="ECO:0000256" key="2">
    <source>
        <dbReference type="ARBA" id="ARBA00022853"/>
    </source>
</evidence>
<dbReference type="InterPro" id="IPR027109">
    <property type="entry name" value="Swc4/Dmap1"/>
</dbReference>
<feature type="domain" description="DNA methyltransferase 1-associated 1" evidence="9">
    <location>
        <begin position="248"/>
        <end position="411"/>
    </location>
</feature>
<dbReference type="InterPro" id="IPR032563">
    <property type="entry name" value="DAMP1_SANT-like"/>
</dbReference>
<dbReference type="GO" id="GO:0003714">
    <property type="term" value="F:transcription corepressor activity"/>
    <property type="evidence" value="ECO:0007669"/>
    <property type="project" value="TreeGrafter"/>
</dbReference>
<reference evidence="11 12" key="1">
    <citation type="submission" date="2022-12" db="EMBL/GenBank/DDBJ databases">
        <title>Chromosome-level genome assembly of true bugs.</title>
        <authorList>
            <person name="Ma L."/>
            <person name="Li H."/>
        </authorList>
    </citation>
    <scope>NUCLEOTIDE SEQUENCE [LARGE SCALE GENOMIC DNA]</scope>
    <source>
        <strain evidence="11">Lab_2022b</strain>
    </source>
</reference>
<dbReference type="AlphaFoldDB" id="A0AAW1CHY3"/>
<evidence type="ECO:0000259" key="9">
    <source>
        <dbReference type="Pfam" id="PF05499"/>
    </source>
</evidence>
<dbReference type="GO" id="GO:0000122">
    <property type="term" value="P:negative regulation of transcription by RNA polymerase II"/>
    <property type="evidence" value="ECO:0007669"/>
    <property type="project" value="TreeGrafter"/>
</dbReference>
<dbReference type="FunFam" id="1.10.10.60:FF:000087">
    <property type="entry name" value="DNA methyltransferase 1-associated protein 1"/>
    <property type="match status" value="1"/>
</dbReference>
<dbReference type="InterPro" id="IPR008468">
    <property type="entry name" value="DMAP1"/>
</dbReference>
<comment type="subcellular location">
    <subcellularLocation>
        <location evidence="1">Nucleus</location>
    </subcellularLocation>
</comment>
<evidence type="ECO:0000256" key="7">
    <source>
        <dbReference type="SAM" id="Coils"/>
    </source>
</evidence>
<keyword evidence="3" id="KW-0805">Transcription regulation</keyword>
<keyword evidence="5" id="KW-0539">Nucleus</keyword>
<dbReference type="Proteomes" id="UP001461498">
    <property type="component" value="Unassembled WGS sequence"/>
</dbReference>
<feature type="compositionally biased region" description="Low complexity" evidence="8">
    <location>
        <begin position="443"/>
        <end position="459"/>
    </location>
</feature>
<accession>A0AAW1CHY3</accession>
<keyword evidence="12" id="KW-1185">Reference proteome</keyword>
<feature type="domain" description="DAMP1 SANT/Myb-like" evidence="10">
    <location>
        <begin position="127"/>
        <end position="205"/>
    </location>
</feature>
<evidence type="ECO:0000313" key="12">
    <source>
        <dbReference type="Proteomes" id="UP001461498"/>
    </source>
</evidence>
<evidence type="ECO:0000259" key="10">
    <source>
        <dbReference type="Pfam" id="PF16282"/>
    </source>
</evidence>
<evidence type="ECO:0000313" key="11">
    <source>
        <dbReference type="EMBL" id="KAK9497630.1"/>
    </source>
</evidence>
<dbReference type="GO" id="GO:0000812">
    <property type="term" value="C:Swr1 complex"/>
    <property type="evidence" value="ECO:0007669"/>
    <property type="project" value="TreeGrafter"/>
</dbReference>
<evidence type="ECO:0000256" key="6">
    <source>
        <dbReference type="ARBA" id="ARBA00067416"/>
    </source>
</evidence>
<feature type="coiled-coil region" evidence="7">
    <location>
        <begin position="225"/>
        <end position="269"/>
    </location>
</feature>
<evidence type="ECO:0000256" key="4">
    <source>
        <dbReference type="ARBA" id="ARBA00023163"/>
    </source>
</evidence>